<proteinExistence type="predicted"/>
<evidence type="ECO:0000313" key="2">
    <source>
        <dbReference type="Proteomes" id="UP000515164"/>
    </source>
</evidence>
<feature type="compositionally biased region" description="Low complexity" evidence="1">
    <location>
        <begin position="496"/>
        <end position="506"/>
    </location>
</feature>
<dbReference type="Proteomes" id="UP000515164">
    <property type="component" value="Unplaced"/>
</dbReference>
<protein>
    <submittedName>
        <fullName evidence="3">Uncharacterized protein LOC117216897</fullName>
    </submittedName>
</protein>
<dbReference type="RefSeq" id="XP_033319946.1">
    <property type="nucleotide sequence ID" value="XM_033464055.1"/>
</dbReference>
<keyword evidence="2" id="KW-1185">Reference proteome</keyword>
<sequence>MEVHNILENVINEKNSDENKSSIDELKSRLKTQIHQLKSIILQIECSLDILKFGNTKCVHSNITKCLTTDEVEDINLQLESELYRYSGFHCVKFSKQEHVFNFSPLNKYDKNNVFAVQILNDQHKGILGKWVMPMGIDLQDVICDFPIFELKNVPHFLKICKQYIDCYFIRQEQYTTLMHNISHIKNCKLQTNLGYTQINLELMGVHNENTDSYITIIIYLLYNINETRPHKIEIDSVTENGLHKNFQNHLKSSLVCFKQFDLHTAFENILDMKAFTWAKEDNEDSPLDINPLGDLETEGFLDSFTLPQRKSLILRSKKQEVKKGQKKEVSKEKKFLNISSTYKADQSSVPLQSKKQRLQNIKQSVRQQDISVIKSIPNVNNSKQKKLKQTKLKVKSNLQNDSKLQNNVNTIFSDATVLKDKQINEQLNKPVTSTPICQNEQHSSNVSLSTNIDISDIASENNLNVVGTSKLKRDKLQNHTPVKLLQRKMRKKVKSSIQSKSQSSKHNVLHNRIKKIKKSVI</sequence>
<accession>A0A6P8N1D8</accession>
<reference evidence="3" key="1">
    <citation type="submission" date="2025-08" db="UniProtKB">
        <authorList>
            <consortium name="RefSeq"/>
        </authorList>
    </citation>
    <scope>IDENTIFICATION</scope>
    <source>
        <tissue evidence="3">Muscle</tissue>
    </source>
</reference>
<dbReference type="GeneID" id="117216897"/>
<organism evidence="2 3">
    <name type="scientific">Bombus bifarius</name>
    <dbReference type="NCBI Taxonomy" id="103933"/>
    <lineage>
        <taxon>Eukaryota</taxon>
        <taxon>Metazoa</taxon>
        <taxon>Ecdysozoa</taxon>
        <taxon>Arthropoda</taxon>
        <taxon>Hexapoda</taxon>
        <taxon>Insecta</taxon>
        <taxon>Pterygota</taxon>
        <taxon>Neoptera</taxon>
        <taxon>Endopterygota</taxon>
        <taxon>Hymenoptera</taxon>
        <taxon>Apocrita</taxon>
        <taxon>Aculeata</taxon>
        <taxon>Apoidea</taxon>
        <taxon>Anthophila</taxon>
        <taxon>Apidae</taxon>
        <taxon>Bombus</taxon>
        <taxon>Pyrobombus</taxon>
    </lineage>
</organism>
<dbReference type="AlphaFoldDB" id="A0A6P8N1D8"/>
<evidence type="ECO:0000256" key="1">
    <source>
        <dbReference type="SAM" id="MobiDB-lite"/>
    </source>
</evidence>
<evidence type="ECO:0000313" key="3">
    <source>
        <dbReference type="RefSeq" id="XP_033319946.1"/>
    </source>
</evidence>
<dbReference type="KEGG" id="bbif:117216897"/>
<name>A0A6P8N1D8_9HYME</name>
<feature type="region of interest" description="Disordered" evidence="1">
    <location>
        <begin position="492"/>
        <end position="514"/>
    </location>
</feature>
<gene>
    <name evidence="3" type="primary">LOC117216897</name>
</gene>